<feature type="non-terminal residue" evidence="2">
    <location>
        <position position="1"/>
    </location>
</feature>
<comment type="caution">
    <text evidence="2">The sequence shown here is derived from an EMBL/GenBank/DDBJ whole genome shotgun (WGS) entry which is preliminary data.</text>
</comment>
<organism evidence="2 3">
    <name type="scientific">Gossypium harknessii</name>
    <dbReference type="NCBI Taxonomy" id="34285"/>
    <lineage>
        <taxon>Eukaryota</taxon>
        <taxon>Viridiplantae</taxon>
        <taxon>Streptophyta</taxon>
        <taxon>Embryophyta</taxon>
        <taxon>Tracheophyta</taxon>
        <taxon>Spermatophyta</taxon>
        <taxon>Magnoliopsida</taxon>
        <taxon>eudicotyledons</taxon>
        <taxon>Gunneridae</taxon>
        <taxon>Pentapetalae</taxon>
        <taxon>rosids</taxon>
        <taxon>malvids</taxon>
        <taxon>Malvales</taxon>
        <taxon>Malvaceae</taxon>
        <taxon>Malvoideae</taxon>
        <taxon>Gossypium</taxon>
    </lineage>
</organism>
<evidence type="ECO:0000256" key="1">
    <source>
        <dbReference type="SAM" id="MobiDB-lite"/>
    </source>
</evidence>
<keyword evidence="3" id="KW-1185">Reference proteome</keyword>
<proteinExistence type="predicted"/>
<dbReference type="EMBL" id="JABFAD010337463">
    <property type="protein sequence ID" value="MBA0820705.1"/>
    <property type="molecule type" value="Genomic_DNA"/>
</dbReference>
<reference evidence="2 3" key="1">
    <citation type="journal article" date="2019" name="Genome Biol. Evol.">
        <title>Insights into the evolution of the New World diploid cottons (Gossypium, subgenus Houzingenia) based on genome sequencing.</title>
        <authorList>
            <person name="Grover C.E."/>
            <person name="Arick M.A. 2nd"/>
            <person name="Thrash A."/>
            <person name="Conover J.L."/>
            <person name="Sanders W.S."/>
            <person name="Peterson D.G."/>
            <person name="Frelichowski J.E."/>
            <person name="Scheffler J.A."/>
            <person name="Scheffler B.E."/>
            <person name="Wendel J.F."/>
        </authorList>
    </citation>
    <scope>NUCLEOTIDE SEQUENCE [LARGE SCALE GENOMIC DNA]</scope>
    <source>
        <strain evidence="2">0</strain>
        <tissue evidence="2">Leaf</tissue>
    </source>
</reference>
<gene>
    <name evidence="2" type="ORF">Gohar_022274</name>
</gene>
<dbReference type="AlphaFoldDB" id="A0A7J9IHP7"/>
<dbReference type="Proteomes" id="UP000593560">
    <property type="component" value="Unassembled WGS sequence"/>
</dbReference>
<evidence type="ECO:0000313" key="2">
    <source>
        <dbReference type="EMBL" id="MBA0820705.1"/>
    </source>
</evidence>
<accession>A0A7J9IHP7</accession>
<evidence type="ECO:0000313" key="3">
    <source>
        <dbReference type="Proteomes" id="UP000593560"/>
    </source>
</evidence>
<feature type="region of interest" description="Disordered" evidence="1">
    <location>
        <begin position="97"/>
        <end position="116"/>
    </location>
</feature>
<name>A0A7J9IHP7_9ROSI</name>
<sequence>VKHGNSLNVGKDLGLNSKGFAGNLNPNLIPLGSAQIQGVGKTIKGRDGCTDALNTSRLVYRAMELVLDEENDPIELYDGKKRQRIVESSRVLMDANVGSGSMDVSARSDDQSNWTQ</sequence>
<protein>
    <submittedName>
        <fullName evidence="2">Uncharacterized protein</fullName>
    </submittedName>
</protein>
<dbReference type="OrthoDB" id="1729074at2759"/>